<dbReference type="GO" id="GO:0008270">
    <property type="term" value="F:zinc ion binding"/>
    <property type="evidence" value="ECO:0007669"/>
    <property type="project" value="InterPro"/>
</dbReference>
<keyword evidence="3" id="KW-0560">Oxidoreductase</keyword>
<dbReference type="PANTHER" id="PTHR43401:SF4">
    <property type="entry name" value="D-ARABINOSE 1-DEHYDROGENASE (NADP(+))"/>
    <property type="match status" value="1"/>
</dbReference>
<dbReference type="SUPFAM" id="SSF51735">
    <property type="entry name" value="NAD(P)-binding Rossmann-fold domains"/>
    <property type="match status" value="1"/>
</dbReference>
<organism evidence="6 7">
    <name type="scientific">Colletotrichum cuscutae</name>
    <dbReference type="NCBI Taxonomy" id="1209917"/>
    <lineage>
        <taxon>Eukaryota</taxon>
        <taxon>Fungi</taxon>
        <taxon>Dikarya</taxon>
        <taxon>Ascomycota</taxon>
        <taxon>Pezizomycotina</taxon>
        <taxon>Sordariomycetes</taxon>
        <taxon>Hypocreomycetidae</taxon>
        <taxon>Glomerellales</taxon>
        <taxon>Glomerellaceae</taxon>
        <taxon>Colletotrichum</taxon>
        <taxon>Colletotrichum acutatum species complex</taxon>
    </lineage>
</organism>
<dbReference type="Gene3D" id="3.40.50.720">
    <property type="entry name" value="NAD(P)-binding Rossmann-like Domain"/>
    <property type="match status" value="1"/>
</dbReference>
<accession>A0AAI9VA85</accession>
<dbReference type="EMBL" id="MPDP01000223">
    <property type="protein sequence ID" value="KAK1470735.1"/>
    <property type="molecule type" value="Genomic_DNA"/>
</dbReference>
<dbReference type="CDD" id="cd08254">
    <property type="entry name" value="hydroxyacyl_CoA_DH"/>
    <property type="match status" value="1"/>
</dbReference>
<dbReference type="InterPro" id="IPR020843">
    <property type="entry name" value="ER"/>
</dbReference>
<proteinExistence type="inferred from homology"/>
<dbReference type="GO" id="GO:0016491">
    <property type="term" value="F:oxidoreductase activity"/>
    <property type="evidence" value="ECO:0007669"/>
    <property type="project" value="UniProtKB-KW"/>
</dbReference>
<protein>
    <recommendedName>
        <fullName evidence="5">Enoyl reductase (ER) domain-containing protein</fullName>
    </recommendedName>
</protein>
<dbReference type="InterPro" id="IPR002328">
    <property type="entry name" value="ADH_Zn_CS"/>
</dbReference>
<dbReference type="SMART" id="SM00829">
    <property type="entry name" value="PKS_ER"/>
    <property type="match status" value="1"/>
</dbReference>
<dbReference type="InterPro" id="IPR050129">
    <property type="entry name" value="Zn_alcohol_dh"/>
</dbReference>
<reference evidence="6" key="1">
    <citation type="submission" date="2016-11" db="EMBL/GenBank/DDBJ databases">
        <title>The genome sequence of Colletotrichum cuscutae.</title>
        <authorList>
            <person name="Baroncelli R."/>
        </authorList>
    </citation>
    <scope>NUCLEOTIDE SEQUENCE</scope>
    <source>
        <strain evidence="6">IMI 304802</strain>
    </source>
</reference>
<sequence>MDQASMIAHAGSLGNGISGTSGSYYGSLKFLIGIFNQAIHEDLNLENIARETRACKIDFGFCASVSRPTASIHVDVDGKPTATYNTTQANIVAWHAAQKRRPQSLIMAEVNTVAESSYGLQSLIDKLPGLAKSIDWDAPADGGKVATAEWIGSVDHLIARGYSSSYEARESGGGDGCRTIIMFSFGSTGKGVPEGFDASKDWASAVGTLDQEGPFSLVNMGLLRRNSEVIESCMSKRRLSLGEFRDALNADVDASTTMLEEVARQLTGPFSFQTLLRTIARPIMKAFRFLGPDKGLALQDVPIPSPGPEQALIRVKAAGLCHSDTHVLHGGGAAWMCALPVTLGHEVSGIITELGDSSTTSFKVGDRVAVACVGHPIEERNFHEALGVGCDGGYAEYAVAPIKNLVKIPDQVGFAEAAVATDSVATAYHAVVAEGRVSASHTVAVIGLGGLGLNGLAIAAHRGARVFGVDINTNKFEQAKEFGAVDCATDLNTFSGEIFDVILDFAGAQKTVETAISSVRPGGCVVLVGLAAQSVQITTTAIVTQNVSLKGSTSASIQEFTEVLDLIASGSIKPFMKEIVFEDVGKGLELLGTGNVDGRLYTVP</sequence>
<evidence type="ECO:0000256" key="3">
    <source>
        <dbReference type="ARBA" id="ARBA00023002"/>
    </source>
</evidence>
<comment type="cofactor">
    <cofactor evidence="4">
        <name>Zn(2+)</name>
        <dbReference type="ChEBI" id="CHEBI:29105"/>
    </cofactor>
</comment>
<dbReference type="Pfam" id="PF08240">
    <property type="entry name" value="ADH_N"/>
    <property type="match status" value="1"/>
</dbReference>
<dbReference type="InterPro" id="IPR013149">
    <property type="entry name" value="ADH-like_C"/>
</dbReference>
<evidence type="ECO:0000256" key="1">
    <source>
        <dbReference type="ARBA" id="ARBA00022723"/>
    </source>
</evidence>
<comment type="similarity">
    <text evidence="4">Belongs to the zinc-containing alcohol dehydrogenase family.</text>
</comment>
<dbReference type="PANTHER" id="PTHR43401">
    <property type="entry name" value="L-THREONINE 3-DEHYDROGENASE"/>
    <property type="match status" value="1"/>
</dbReference>
<dbReference type="PROSITE" id="PS00059">
    <property type="entry name" value="ADH_ZINC"/>
    <property type="match status" value="1"/>
</dbReference>
<keyword evidence="1 4" id="KW-0479">Metal-binding</keyword>
<evidence type="ECO:0000313" key="6">
    <source>
        <dbReference type="EMBL" id="KAK1470735.1"/>
    </source>
</evidence>
<evidence type="ECO:0000256" key="2">
    <source>
        <dbReference type="ARBA" id="ARBA00022833"/>
    </source>
</evidence>
<dbReference type="Proteomes" id="UP001239213">
    <property type="component" value="Unassembled WGS sequence"/>
</dbReference>
<comment type="caution">
    <text evidence="6">The sequence shown here is derived from an EMBL/GenBank/DDBJ whole genome shotgun (WGS) entry which is preliminary data.</text>
</comment>
<dbReference type="AlphaFoldDB" id="A0AAI9VA85"/>
<gene>
    <name evidence="6" type="ORF">CCUS01_00850</name>
</gene>
<keyword evidence="2 4" id="KW-0862">Zinc</keyword>
<evidence type="ECO:0000256" key="4">
    <source>
        <dbReference type="RuleBase" id="RU361277"/>
    </source>
</evidence>
<dbReference type="InterPro" id="IPR011032">
    <property type="entry name" value="GroES-like_sf"/>
</dbReference>
<dbReference type="Pfam" id="PF00107">
    <property type="entry name" value="ADH_zinc_N"/>
    <property type="match status" value="1"/>
</dbReference>
<evidence type="ECO:0000259" key="5">
    <source>
        <dbReference type="SMART" id="SM00829"/>
    </source>
</evidence>
<evidence type="ECO:0000313" key="7">
    <source>
        <dbReference type="Proteomes" id="UP001239213"/>
    </source>
</evidence>
<keyword evidence="7" id="KW-1185">Reference proteome</keyword>
<dbReference type="Gene3D" id="3.90.180.10">
    <property type="entry name" value="Medium-chain alcohol dehydrogenases, catalytic domain"/>
    <property type="match status" value="1"/>
</dbReference>
<name>A0AAI9VA85_9PEZI</name>
<dbReference type="InterPro" id="IPR013154">
    <property type="entry name" value="ADH-like_N"/>
</dbReference>
<dbReference type="SUPFAM" id="SSF50129">
    <property type="entry name" value="GroES-like"/>
    <property type="match status" value="1"/>
</dbReference>
<dbReference type="InterPro" id="IPR036291">
    <property type="entry name" value="NAD(P)-bd_dom_sf"/>
</dbReference>
<feature type="domain" description="Enoyl reductase (ER)" evidence="5">
    <location>
        <begin position="291"/>
        <end position="602"/>
    </location>
</feature>